<protein>
    <submittedName>
        <fullName evidence="3">Monoamine oxidase</fullName>
    </submittedName>
</protein>
<dbReference type="RefSeq" id="WP_306829554.1">
    <property type="nucleotide sequence ID" value="NZ_JAUSRA010000001.1"/>
</dbReference>
<accession>A0ABT9MSI8</accession>
<dbReference type="InterPro" id="IPR002937">
    <property type="entry name" value="Amino_oxidase"/>
</dbReference>
<dbReference type="InterPro" id="IPR036188">
    <property type="entry name" value="FAD/NAD-bd_sf"/>
</dbReference>
<dbReference type="Gene3D" id="3.50.50.60">
    <property type="entry name" value="FAD/NAD(P)-binding domain"/>
    <property type="match status" value="2"/>
</dbReference>
<feature type="domain" description="Amine oxidase" evidence="2">
    <location>
        <begin position="7"/>
        <end position="70"/>
    </location>
</feature>
<sequence length="179" mass="19028">MPIIASAVTHWADDPWTRGSWSLIGRHGTPADRVTLGTPIENRLRLAGEATHPTRAGMTHGAYEQGIAAATWAADQGHRNVIVVGAGMAGLAAAQELTGRGITTRILEARNRIGGRTTGTDVGGFTFDLGANWLQQYDDNPLARLAEKLALPVVPTEFSSGSEDLERELRERLAAAPPG</sequence>
<dbReference type="Pfam" id="PF01593">
    <property type="entry name" value="Amino_oxidase"/>
    <property type="match status" value="2"/>
</dbReference>
<evidence type="ECO:0000259" key="2">
    <source>
        <dbReference type="Pfam" id="PF01593"/>
    </source>
</evidence>
<reference evidence="3 4" key="1">
    <citation type="submission" date="2023-07" db="EMBL/GenBank/DDBJ databases">
        <title>Sequencing the genomes of 1000 actinobacteria strains.</title>
        <authorList>
            <person name="Klenk H.-P."/>
        </authorList>
    </citation>
    <scope>NUCLEOTIDE SEQUENCE [LARGE SCALE GENOMIC DNA]</scope>
    <source>
        <strain evidence="3 4">DSM 44710</strain>
    </source>
</reference>
<organism evidence="3 4">
    <name type="scientific">Catenuloplanes nepalensis</name>
    <dbReference type="NCBI Taxonomy" id="587533"/>
    <lineage>
        <taxon>Bacteria</taxon>
        <taxon>Bacillati</taxon>
        <taxon>Actinomycetota</taxon>
        <taxon>Actinomycetes</taxon>
        <taxon>Micromonosporales</taxon>
        <taxon>Micromonosporaceae</taxon>
        <taxon>Catenuloplanes</taxon>
    </lineage>
</organism>
<evidence type="ECO:0000256" key="1">
    <source>
        <dbReference type="SAM" id="MobiDB-lite"/>
    </source>
</evidence>
<dbReference type="EMBL" id="JAUSRA010000001">
    <property type="protein sequence ID" value="MDP9794409.1"/>
    <property type="molecule type" value="Genomic_DNA"/>
</dbReference>
<evidence type="ECO:0000313" key="4">
    <source>
        <dbReference type="Proteomes" id="UP001240984"/>
    </source>
</evidence>
<name>A0ABT9MSI8_9ACTN</name>
<dbReference type="Proteomes" id="UP001240984">
    <property type="component" value="Unassembled WGS sequence"/>
</dbReference>
<dbReference type="InterPro" id="IPR050281">
    <property type="entry name" value="Flavin_monoamine_oxidase"/>
</dbReference>
<dbReference type="PANTHER" id="PTHR10742">
    <property type="entry name" value="FLAVIN MONOAMINE OXIDASE"/>
    <property type="match status" value="1"/>
</dbReference>
<comment type="caution">
    <text evidence="3">The sequence shown here is derived from an EMBL/GenBank/DDBJ whole genome shotgun (WGS) entry which is preliminary data.</text>
</comment>
<feature type="domain" description="Amine oxidase" evidence="2">
    <location>
        <begin position="88"/>
        <end position="156"/>
    </location>
</feature>
<dbReference type="PANTHER" id="PTHR10742:SF410">
    <property type="entry name" value="LYSINE-SPECIFIC HISTONE DEMETHYLASE 2"/>
    <property type="match status" value="1"/>
</dbReference>
<gene>
    <name evidence="3" type="ORF">J2S43_002921</name>
</gene>
<keyword evidence="4" id="KW-1185">Reference proteome</keyword>
<proteinExistence type="predicted"/>
<evidence type="ECO:0000313" key="3">
    <source>
        <dbReference type="EMBL" id="MDP9794409.1"/>
    </source>
</evidence>
<dbReference type="SUPFAM" id="SSF51905">
    <property type="entry name" value="FAD/NAD(P)-binding domain"/>
    <property type="match status" value="2"/>
</dbReference>
<feature type="region of interest" description="Disordered" evidence="1">
    <location>
        <begin position="159"/>
        <end position="179"/>
    </location>
</feature>